<sequence length="546" mass="58384">MKNPISLASRIGLGFAAIVSLLVLITAVGIQRVGFIDSTLEDVSENAAKVQRYAINFRGSVHNRAIAIRDAVLVTNDRDLESHLAEVSSLQKDYVDSATPMDQLFASNTVTPQEQSMLQAIKDIEQRTLASTKKLIDLRRTGDIAGSQALLLNQISADYSEWLKRINALIDYEEASIKSQLSDVQATASQFRGLMLLATGAALLLSIFLSILIIRFVKSTLGAEPTEVAQAIQRLAAGDLQQSIVTPYPDSVMGVLKTALSRLADTITQVRMAAQEVNQSSTLLSATSITNNDQINLQTREAEQVATAITQMAATVNEVTGYASQAADATRLADGEVESGNQLVAGTTLAIEQLATSLAETTLTVERVSKQSEEIESVIDVINSIASQTNLLALNAAIEAARAGEHGRGFAVVADEVRSLANRTQRSTQDIRDMISTLQSGTEAAAQTMRDNCELVGRTVEQTRNAQGALSKISKEVGAINRMNAQIASASVQQNSVAEEVAVNINRIHGSTVQSATGSKQVATASQELAQLADRLTQKVAFFKVG</sequence>
<feature type="transmembrane region" description="Helical" evidence="10">
    <location>
        <begin position="12"/>
        <end position="30"/>
    </location>
</feature>
<dbReference type="PANTHER" id="PTHR32089">
    <property type="entry name" value="METHYL-ACCEPTING CHEMOTAXIS PROTEIN MCPB"/>
    <property type="match status" value="1"/>
</dbReference>
<evidence type="ECO:0000256" key="4">
    <source>
        <dbReference type="ARBA" id="ARBA00022692"/>
    </source>
</evidence>
<evidence type="ECO:0000256" key="7">
    <source>
        <dbReference type="ARBA" id="ARBA00023224"/>
    </source>
</evidence>
<evidence type="ECO:0000256" key="3">
    <source>
        <dbReference type="ARBA" id="ARBA00022481"/>
    </source>
</evidence>
<evidence type="ECO:0000256" key="10">
    <source>
        <dbReference type="SAM" id="Phobius"/>
    </source>
</evidence>
<reference evidence="12" key="1">
    <citation type="submission" date="2021-08" db="EMBL/GenBank/DDBJ databases">
        <title>Complete genome sequence of Pseudomonas phytophila.</title>
        <authorList>
            <person name="Weir B.S."/>
            <person name="Templeton M.D."/>
            <person name="Arshed S."/>
            <person name="Andersen M.T."/>
            <person name="Jayaraman J."/>
        </authorList>
    </citation>
    <scope>NUCLEOTIDE SEQUENCE</scope>
    <source>
        <strain evidence="12">ICMP 23753</strain>
    </source>
</reference>
<dbReference type="Gene3D" id="6.10.340.10">
    <property type="match status" value="1"/>
</dbReference>
<name>A0ABY6FB43_9PSED</name>
<protein>
    <submittedName>
        <fullName evidence="12">Methyl-accepting chemotaxis protein</fullName>
    </submittedName>
</protein>
<keyword evidence="4 10" id="KW-0812">Transmembrane</keyword>
<evidence type="ECO:0000256" key="1">
    <source>
        <dbReference type="ARBA" id="ARBA00004236"/>
    </source>
</evidence>
<evidence type="ECO:0000256" key="9">
    <source>
        <dbReference type="PROSITE-ProRule" id="PRU00284"/>
    </source>
</evidence>
<dbReference type="PROSITE" id="PS50111">
    <property type="entry name" value="CHEMOTAXIS_TRANSDUC_2"/>
    <property type="match status" value="1"/>
</dbReference>
<dbReference type="InterPro" id="IPR004089">
    <property type="entry name" value="MCPsignal_dom"/>
</dbReference>
<evidence type="ECO:0000256" key="8">
    <source>
        <dbReference type="ARBA" id="ARBA00029447"/>
    </source>
</evidence>
<dbReference type="InterPro" id="IPR004090">
    <property type="entry name" value="Chemotax_Me-accpt_rcpt"/>
</dbReference>
<dbReference type="CDD" id="cd19411">
    <property type="entry name" value="MCP2201-like_sensor"/>
    <property type="match status" value="1"/>
</dbReference>
<evidence type="ECO:0000313" key="13">
    <source>
        <dbReference type="Proteomes" id="UP001063228"/>
    </source>
</evidence>
<feature type="domain" description="Methyl-accepting transducer" evidence="11">
    <location>
        <begin position="273"/>
        <end position="509"/>
    </location>
</feature>
<gene>
    <name evidence="12" type="ORF">K3169_22575</name>
</gene>
<dbReference type="SUPFAM" id="SSF58104">
    <property type="entry name" value="Methyl-accepting chemotaxis protein (MCP) signaling domain"/>
    <property type="match status" value="1"/>
</dbReference>
<dbReference type="PANTHER" id="PTHR32089:SF112">
    <property type="entry name" value="LYSOZYME-LIKE PROTEIN-RELATED"/>
    <property type="match status" value="1"/>
</dbReference>
<evidence type="ECO:0000256" key="2">
    <source>
        <dbReference type="ARBA" id="ARBA00022475"/>
    </source>
</evidence>
<dbReference type="Proteomes" id="UP001063228">
    <property type="component" value="Chromosome"/>
</dbReference>
<dbReference type="PRINTS" id="PR00260">
    <property type="entry name" value="CHEMTRNSDUCR"/>
</dbReference>
<accession>A0ABY6FB43</accession>
<keyword evidence="13" id="KW-1185">Reference proteome</keyword>
<dbReference type="InterPro" id="IPR024478">
    <property type="entry name" value="HlyB_4HB_MCP"/>
</dbReference>
<feature type="transmembrane region" description="Helical" evidence="10">
    <location>
        <begin position="194"/>
        <end position="217"/>
    </location>
</feature>
<dbReference type="RefSeq" id="WP_263268117.1">
    <property type="nucleotide sequence ID" value="NZ_CP081201.1"/>
</dbReference>
<dbReference type="CDD" id="cd11386">
    <property type="entry name" value="MCP_signal"/>
    <property type="match status" value="1"/>
</dbReference>
<keyword evidence="6 10" id="KW-0472">Membrane</keyword>
<evidence type="ECO:0000313" key="12">
    <source>
        <dbReference type="EMBL" id="UXZ95099.1"/>
    </source>
</evidence>
<dbReference type="Pfam" id="PF00015">
    <property type="entry name" value="MCPsignal"/>
    <property type="match status" value="1"/>
</dbReference>
<keyword evidence="3" id="KW-0488">Methylation</keyword>
<dbReference type="Gene3D" id="1.10.287.950">
    <property type="entry name" value="Methyl-accepting chemotaxis protein"/>
    <property type="match status" value="1"/>
</dbReference>
<comment type="subcellular location">
    <subcellularLocation>
        <location evidence="1">Cell membrane</location>
    </subcellularLocation>
</comment>
<dbReference type="EMBL" id="CP081201">
    <property type="protein sequence ID" value="UXZ95099.1"/>
    <property type="molecule type" value="Genomic_DNA"/>
</dbReference>
<evidence type="ECO:0000259" key="11">
    <source>
        <dbReference type="PROSITE" id="PS50111"/>
    </source>
</evidence>
<dbReference type="Pfam" id="PF12729">
    <property type="entry name" value="4HB_MCP_1"/>
    <property type="match status" value="1"/>
</dbReference>
<evidence type="ECO:0000256" key="6">
    <source>
        <dbReference type="ARBA" id="ARBA00023136"/>
    </source>
</evidence>
<comment type="similarity">
    <text evidence="8">Belongs to the methyl-accepting chemotaxis (MCP) protein family.</text>
</comment>
<proteinExistence type="inferred from homology"/>
<keyword evidence="7 9" id="KW-0807">Transducer</keyword>
<keyword evidence="5 10" id="KW-1133">Transmembrane helix</keyword>
<organism evidence="12 13">
    <name type="scientific">Pseudomonas phytophila</name>
    <dbReference type="NCBI Taxonomy" id="2867264"/>
    <lineage>
        <taxon>Bacteria</taxon>
        <taxon>Pseudomonadati</taxon>
        <taxon>Pseudomonadota</taxon>
        <taxon>Gammaproteobacteria</taxon>
        <taxon>Pseudomonadales</taxon>
        <taxon>Pseudomonadaceae</taxon>
        <taxon>Pseudomonas</taxon>
    </lineage>
</organism>
<dbReference type="InterPro" id="IPR047347">
    <property type="entry name" value="YvaQ-like_sensor"/>
</dbReference>
<dbReference type="SMART" id="SM00283">
    <property type="entry name" value="MA"/>
    <property type="match status" value="1"/>
</dbReference>
<keyword evidence="2" id="KW-1003">Cell membrane</keyword>
<evidence type="ECO:0000256" key="5">
    <source>
        <dbReference type="ARBA" id="ARBA00022989"/>
    </source>
</evidence>